<proteinExistence type="predicted"/>
<comment type="caution">
    <text evidence="2">The sequence shown here is derived from an EMBL/GenBank/DDBJ whole genome shotgun (WGS) entry which is preliminary data.</text>
</comment>
<sequence>MNQPNVGGGGGGGNQDLVKALRELLAYPVRTVPTAPPRDRDDRRAGDLKESVDQAIGNVLGWRRRPPKIEGVVSALEQAFEPYEEHGRTLYRHKPNIASFHSELEGGVVGAQASLHVRAKEAVNRSLPLLQDLRALKETADDDVAAALKSIIETEARELVEELGRLGGPRVHRVNQLWRVLLGPVVVSGGDPDCVGGQLGELRTELGLSQAGSDRTVINAAEEQQLTSFRIVVDDLVSLRASWDRDQKFFGGADEARFLGMRLVVLERRLAVVSGSVGELRSALDSVLLDADERRTFRIPYPAGATSGEGIFLEDLIDWTEDFATQEGPRLVKDGGRVALDEALPAGARELRRLTEAAAVLSGGGNGLRFSSPAVLLALNALEEQLFDIVHESSGAPAEGLTVQRVDDKDNQISTLALFEESGSAYRSEPLRLEAGEQLHVRVHRLAGNRFYPRKAKSPFTQPIAHPGRYVVAFDAERSAIDPDNAVGVEVF</sequence>
<dbReference type="AlphaFoldDB" id="A0A317QI15"/>
<dbReference type="EMBL" id="QGTX01000001">
    <property type="protein sequence ID" value="PWW21240.1"/>
    <property type="molecule type" value="Genomic_DNA"/>
</dbReference>
<evidence type="ECO:0000313" key="3">
    <source>
        <dbReference type="Proteomes" id="UP000246661"/>
    </source>
</evidence>
<dbReference type="RefSeq" id="WP_146220362.1">
    <property type="nucleotide sequence ID" value="NZ_QGTX01000001.1"/>
</dbReference>
<dbReference type="Proteomes" id="UP000246661">
    <property type="component" value="Unassembled WGS sequence"/>
</dbReference>
<dbReference type="OrthoDB" id="581347at2"/>
<reference evidence="3" key="1">
    <citation type="submission" date="2018-05" db="EMBL/GenBank/DDBJ databases">
        <authorList>
            <person name="Klenk H.-P."/>
            <person name="Huntemann M."/>
            <person name="Clum A."/>
            <person name="Pillay M."/>
            <person name="Palaniappan K."/>
            <person name="Varghese N."/>
            <person name="Mikhailova N."/>
            <person name="Stamatis D."/>
            <person name="Reddy T."/>
            <person name="Daum C."/>
            <person name="Shapiro N."/>
            <person name="Ivanova N."/>
            <person name="Kyrpides N."/>
            <person name="Woyke T."/>
        </authorList>
    </citation>
    <scope>NUCLEOTIDE SEQUENCE [LARGE SCALE GENOMIC DNA]</scope>
    <source>
        <strain evidence="3">DSM 45417</strain>
    </source>
</reference>
<accession>A0A317QI15</accession>
<organism evidence="2 3">
    <name type="scientific">Geodermatophilus normandii</name>
    <dbReference type="NCBI Taxonomy" id="1137989"/>
    <lineage>
        <taxon>Bacteria</taxon>
        <taxon>Bacillati</taxon>
        <taxon>Actinomycetota</taxon>
        <taxon>Actinomycetes</taxon>
        <taxon>Geodermatophilales</taxon>
        <taxon>Geodermatophilaceae</taxon>
        <taxon>Geodermatophilus</taxon>
    </lineage>
</organism>
<evidence type="ECO:0000313" key="2">
    <source>
        <dbReference type="EMBL" id="PWW21240.1"/>
    </source>
</evidence>
<keyword evidence="3" id="KW-1185">Reference proteome</keyword>
<name>A0A317QI15_9ACTN</name>
<protein>
    <submittedName>
        <fullName evidence="2">Uncharacterized protein</fullName>
    </submittedName>
</protein>
<feature type="region of interest" description="Disordered" evidence="1">
    <location>
        <begin position="29"/>
        <end position="50"/>
    </location>
</feature>
<evidence type="ECO:0000256" key="1">
    <source>
        <dbReference type="SAM" id="MobiDB-lite"/>
    </source>
</evidence>
<feature type="compositionally biased region" description="Basic and acidic residues" evidence="1">
    <location>
        <begin position="37"/>
        <end position="50"/>
    </location>
</feature>
<gene>
    <name evidence="2" type="ORF">JD79_00368</name>
</gene>